<dbReference type="SUPFAM" id="SSF53300">
    <property type="entry name" value="vWA-like"/>
    <property type="match status" value="1"/>
</dbReference>
<keyword evidence="7" id="KW-1185">Reference proteome</keyword>
<dbReference type="InterPro" id="IPR038081">
    <property type="entry name" value="CalX-like_sf"/>
</dbReference>
<dbReference type="InterPro" id="IPR046779">
    <property type="entry name" value="LapA_adhesin_dom"/>
</dbReference>
<dbReference type="SMART" id="SM00327">
    <property type="entry name" value="VWA"/>
    <property type="match status" value="1"/>
</dbReference>
<dbReference type="RefSeq" id="WP_319619168.1">
    <property type="nucleotide sequence ID" value="NZ_JAWXXR010000001.1"/>
</dbReference>
<comment type="caution">
    <text evidence="6">The sequence shown here is derived from an EMBL/GenBank/DDBJ whole genome shotgun (WGS) entry which is preliminary data.</text>
</comment>
<dbReference type="Pfam" id="PF20579">
    <property type="entry name" value="LapA"/>
    <property type="match status" value="39"/>
</dbReference>
<dbReference type="InterPro" id="IPR036465">
    <property type="entry name" value="vWFA_dom_sf"/>
</dbReference>
<keyword evidence="2" id="KW-0677">Repeat</keyword>
<dbReference type="PROSITE" id="PS50234">
    <property type="entry name" value="VWFA"/>
    <property type="match status" value="1"/>
</dbReference>
<dbReference type="Proteomes" id="UP001272773">
    <property type="component" value="Unassembled WGS sequence"/>
</dbReference>
<dbReference type="InterPro" id="IPR002035">
    <property type="entry name" value="VWF_A"/>
</dbReference>
<evidence type="ECO:0000256" key="1">
    <source>
        <dbReference type="ARBA" id="ARBA00022729"/>
    </source>
</evidence>
<protein>
    <submittedName>
        <fullName evidence="6">Immunoglobulin-like domain-containing protein</fullName>
    </submittedName>
</protein>
<dbReference type="SUPFAM" id="SSF141072">
    <property type="entry name" value="CalX-like"/>
    <property type="match status" value="5"/>
</dbReference>
<evidence type="ECO:0000313" key="6">
    <source>
        <dbReference type="EMBL" id="MDX6016483.1"/>
    </source>
</evidence>
<gene>
    <name evidence="6" type="ORF">SIL79_09020</name>
</gene>
<dbReference type="GeneID" id="88623646"/>
<evidence type="ECO:0000313" key="7">
    <source>
        <dbReference type="Proteomes" id="UP001272773"/>
    </source>
</evidence>
<name>A0ABU4QBQ5_9GAMM</name>
<dbReference type="InterPro" id="IPR011049">
    <property type="entry name" value="Serralysin-like_metalloprot_C"/>
</dbReference>
<feature type="region of interest" description="Disordered" evidence="4">
    <location>
        <begin position="93"/>
        <end position="116"/>
    </location>
</feature>
<dbReference type="Pfam" id="PF03160">
    <property type="entry name" value="Calx-beta"/>
    <property type="match status" value="2"/>
</dbReference>
<feature type="region of interest" description="Disordered" evidence="4">
    <location>
        <begin position="6355"/>
        <end position="6386"/>
    </location>
</feature>
<feature type="domain" description="VWFA" evidence="5">
    <location>
        <begin position="5854"/>
        <end position="6010"/>
    </location>
</feature>
<dbReference type="Gene3D" id="2.60.40.2030">
    <property type="match status" value="5"/>
</dbReference>
<dbReference type="Gene3D" id="2.60.40.1200">
    <property type="match status" value="1"/>
</dbReference>
<feature type="compositionally biased region" description="Low complexity" evidence="4">
    <location>
        <begin position="5377"/>
        <end position="5390"/>
    </location>
</feature>
<evidence type="ECO:0000259" key="5">
    <source>
        <dbReference type="PROSITE" id="PS50234"/>
    </source>
</evidence>
<keyword evidence="3" id="KW-0106">Calcium</keyword>
<feature type="compositionally biased region" description="Low complexity" evidence="4">
    <location>
        <begin position="6367"/>
        <end position="6379"/>
    </location>
</feature>
<proteinExistence type="predicted"/>
<accession>A0ABU4QBQ5</accession>
<dbReference type="SUPFAM" id="SSF51120">
    <property type="entry name" value="beta-Roll"/>
    <property type="match status" value="1"/>
</dbReference>
<dbReference type="InterPro" id="IPR003644">
    <property type="entry name" value="Calx_beta"/>
</dbReference>
<dbReference type="Pfam" id="PF00353">
    <property type="entry name" value="HemolysinCabind"/>
    <property type="match status" value="3"/>
</dbReference>
<sequence>MKALIATQDGQVKSLNGKAYVMSNGQQVPLQQGDLVAHGSEVFVDNDAQIELLLSDGSSLRGGAEVPQEVLQSTDAVTDSEIEQLQALIAAGEDPTASLPDTAAGGTQGNEGTSGFVSLTRSGAETLAASGYDSAGFETDAITLQEGLSQNAFNLTQVAPSTVTLLAPTQVNEGGSITYTAVVDNAPLENDLVLTLSNGASITIAAGQTEGTVTVAAPTDDVYQDGETLSVNVTEAEGGNYEELDLGNSVDTQVNDTIDTTTVTLTAPAEVSEGGQITYTATVNNAPETDLVLTLSNGASITIAAGQTEGTVTVDAPTDDVYQDGETLSVNVTGAEGGNYEDLDLGNSVDTQVNDTIDTTTVTLTAPAEVSEGGSITYTATVNNAPETDLVLTLSNGASITIAAGQTEGTVTVAAPTDDVYQDGETLSVNVTGAEGGNYEDLDLGNSVDTQVNDTIDTTTITLTAPAEVSEGGSITYTATVNNAPETDLVLTLSNGASITIAAGQTEGTVTVAAPTDDVYQDGETLSVNVTGAEGGNYEDLDLGNSVDTTVNDTIDTTTVTLTAPAEVSEGGQITYTATVNNAPETDLVLTLSNGASITIAAGQTEGTVTVAAPTDDVYQDGETLSVNVTGAEGGNYEELDLGNSVDTQVNDTIDTTTVTLTAPAEVSEGGQITYTATVNNAPETDLVLTLSNGASITIAAGQTEGTVTVAAPTDDVYQDGETLSVNVTGAEGGNYEDLDLGNSVDTTVNDTIDTTTITLTAPAEVSEGGSITYTATVNNAPETDLVLTLSNGASITIAAGQTEGTVTVAAPTDDVYQDGETLSVNVTGAEGGNYEELDLGNSVDTQVNDTIDTTTITLTAPAEVSEGGQITYTATVNNAPETDLVLTLSNGASITIAAGQTEGTVTVAAPTDDVYQDGETLSVNVTGAEGGNYEDLDLGNSVDTQVNDTIDTTTVTLTAPAEVSEGGQITYTATVNNAPETDLVLTLSNGASITIAAGQTEGTVTVAAPTDDVYQDGETLSVNVTGAEGGNYEDLDLGNSVDTQVNDTIDTTTITLTAPAEVSEGGSITYTATVNNAPETDLVLTLSNGASITIAAGQTEGTVTVAAPTDDVYQDGENLSVNVTGAEGGNYEDLDLGNSVDTQVNDTIDTTTVTLTAPAEVSEGGQITYTATVNNAPETDLVLTLSNGATIVIPAGQTEGTVTVAAPTDDVYQDGETLSVNVTGAEGGNYEDLDLGNSVDTQVNDTIDTTTVTLTAPAEVSEGGSITYTATVNNAPETDLVLTLSNGASITIAAGQTEGTVTVAAPTDDVYQDGENLSVNVTGAEGGNYEDLDLGNSVDTQVNDTIDTTTVTLTAPAEVSEGGQITYTATVNNAPETDLVLTLSNGASITIAAGQTEGTVTVDAPTDDVYQDGETLSVNVTGAEGGNYEELDLGNSVDTQVNDTIDTTTITLTAPAEVSEGGSITYTTTVNNTPETDLVLTLSNGASITIAAGQTEGTITVAAPTDDVYQDGETLSVNVTGAEGGNYEELDLGNSVDTQVNDTIDTTTITLTAPAEVSEGGSITYTATVNNAPETDLVLTLSNGATIVIPAGQTEGTVTVAAPTDDVYQDGETLSVNVTGAEGGNYEDLDLGNSVDTQVNDTIDTTTVTLTAPAEVSEGGSITYTATVNNAPETDLVLTLSNGASITIAAGQTEGTVTVDAPTDDVYQDGETLSVNVTGAEGGNYEELDLGNSVDTQVNDTIDTTTVTLTAPAEVSEGGSITYTATVNNAPETDLVLTLSNGASITIAAGQTEGTVTVAAPTDDVYQDGETLSVNVTGAEGGNYEDLDLGNSVDTQVNDTIDTTTITLTAPAEVSEGGSITYTATVNNAPETDLVLTLSNGASITIAAGQTEGTVTVAAPTDDVYQDGETLSVNVTGAEGGNYEDLDLGNSVDTQVNDTIDTTTITLTAPAEVSEGGSITYTATVNNAPETDLVLTLSNGASITIAAGQTEGTITVAAPTDDVFVDAETLSVNVTGAEGGNYEELDLGNSVDTQVNDTIDTTTITLTAPAEVSEGGQITYTATVNNAPETDLVLTLSNGASITIAAGQTEGTVTVAAPTDDVYQDGETLSVNVTGAEGGNYEDLDLGNSVDTTVNDTIDTTTVTLTAPAEVSEGGQITYTATVNNAPETDLVLTLSNGASITIAAGQTEGTVTVAAPTDDVYQDGENLSVNVTGAEGGNYEDLDLGNSVDTQVNDTIDTTTVTLTAPAEVSEGGQITYTATVNNAPETDLVLTLSNGASITIAAGQTEGTVTVAAPTDDVYQDGETLSVNVTGAEGGNYEDLDLGNSVDTQVNDTIDTTTVTLTAPAEVSEGGQITYTATVNNAPETDLVLTLSNGASITIAAGQTEGTVTVAAPTDDVYQDGETLSVNVTGAEGGNYEDLDLGNSVDTQVNDTIDTTTVTLTAPAEVSEGGQITYTATVNNAPETDLVLTLSNGASITIAAGQTEGTVTVAAPTDDVYQDGETLSVNVTGAEGGNYEDLDLGNSVDTQVNDTIDTTTVTLTAPAEVSEGGQITYTATVNNAPETDLVLTLSNGASITIAAGQTEGTVTVDAPTDDVYQDGETLSVNVTGAEGGNYEDLDLGNSVDTQVNDTIDTTTVTLTAPAEVSEGGQITYTATVNNAPETDLVLTLSNGASITIAAGQTEGTVTVAAPTDDVYQDGETLSVNVTGAEGGNYEDLDLGNSVDTQVNDTIDTTTVTLTAPAEVSEGGQITYTATVNNAPETDLVLTLSNGASITIAAGQTEGTVTVAAPTDDVYQDGETLSVNVTGAEGGNYEDLDLGNSVDTTVNDTIDTTTVTLTAPAEVSEGGSITYTATVNNAPETDLVLTLSNGASITIAAGQTEGTVTVAAPTDDVYQDGETLSVNVTGAEGGNYEDLDLGNSVDTTVNDTIDTTTITLTAPAEVSEGGSITYTATVNNAPETDLVLTLSNDASITIAAGQTEGTVTVAAPTDDVYQDGETLSVNVTGAEGGNYEDLDLGNSVDTQVNDTIDTTTVTLTAPAEVSEGGSITYTATVNNAPETDLVLTLSNGASITIAAGQTEGTVTVAAPTDDVYQDGETLSVNVTGAEGGNYEDLDLGNSVDTTVNDTIDTTTITLTAPAEVSEGGSITYTATVNNAPETDLVLTLSNGASITIAAGQTEGTVTVAAPTDDVYQDGETLSVNVTEAEGGNYEDLDLGNSVDTTVNDTIDTTTVTLTAPAEVSEGGSITYTATVNNAPETDLVLTLSNGASITIAAGQTEGTVTVAAPTDDVYQDGETLSVNVTGAEGGNYEDLDLGNSVDTTVNDTIDTTTITLTAPAEVSEGGSITYTATVNNAPETDLVLTLSNGASITIAAGQTEGTVTVAAPTDDVYQDGETLSVNVTGAEGGNYEELDLGNSVDTQVNDTIDTTTITLTAPAEVSEGGSITYTATVNNAPETDLVLTLSNGASITIAAGQTEGTVTVDAPTDDVYQDGETLSVNVTGAEGGNYEELDLGNSVDTTVNDTIDTTTITLTAPAEVSEGGSITYTATVNNAPETDLVLTLSNGASITIAAGQTEGTVTVAAPTDDVYQDGETLSVNVTGAEGGNYEDLDLGNSVDTQVNDTIDTTTITLTAPAEVSEGGSITYTATVNNAPETDLVLTLSNGASITIAAGQTEGTVTVDAPTDDVYQDGETLSVNVTGAEGGNYEDLDLGNSVDTQVNDTIDTTTVTLTAPAEVSEGGQITYTATVNNAPETDLVLTLSNGASITIAAGQTEGTVTVAAPTDDVYQDGETLSVNVTGAEGGNYEDLDLGNSVDTTVNDTIDTTTVTLTAPAEVSEGGSITYTATVNNAPETDLVLTLSNGASITIAAGQTEGTITVAAPTDDVYQDGETLSVNVTGAEGGNYEDLDLGNSVDTQVNDTIDTTTVTLTAPAEVSEGGSITYTATVNNAPETDLVLTLSNGASITIAAGQTEGTVTVDAPTDDVFVDAETLTVSIDNAQGGNFENLDTSDTASTLVNDTTDTVFAQISVDKSSVTEGGEITYTVTLVDANGNPVTLPSGASVSVALDWSGTATAADVDNLPPSVTISGDSQQSFTVNTINDGIYENSENLSVTISNVTDVDNSLEQLEIGSNNSADTTILDAQDAPVVRSVTGDSVIEGNANTFTVTLSTPSATNTEVTLSLSDGSAIVGTDTGLTYMVSFDGGTTYTAVTGNTVTVPPGATSFLVQVDTIDDTIFEGDENYSLNATANRAGDSGTAQITDNDSAPTVSSITGDTVVEGTANTFDVNLSNTASSATTLTLTLAGNSATKGVDFSDTEVTVTINGTAQTVSVNADGTFEVTVPANTDSFTVQVNTTDDTIFESTEDYTLSGTGANGTVTGTAHITDNDSAPTVSSITGDTVVEGTANTFDVNLSNTASSATTLTLTLAGNSATKGVDFSDTEVTVTINGTAQTVSVNADGTFEVTVPANTDSFTVQVNTTDDTIFESTEDYTLSGTGANGTVTGTAHITDNDSAPTVSSITGDTVVEGTANTFDVNLSNTASSATTLTLTLAGNSATKGVDFSDTEVTVTINGTAQTVSVNADGTFEVTVPANTDSFTVQVNTTDDTIFESTEDYTLSGTGANGTVTGTAHITDNDILGGGSINLSLQDADTVGDNHDTDSSFLTFTASGAADIIDFTFGPTSGITVSGLDGNITWLVDSSSGDLVGSIDGTPMIVLSLNGGVIGSGQTGNVSVTATLLDNLQHGSVPVDIDSINITGIVINAVDSLNNSASGTVNLTVADDEVVLIAGPLNGTNAPDTYIGTLDTSGVDQAYTSDLSGNVNGWDAGSQTYFGESDITAGGKTVFFFVDPNNPDQLFAYTSDESPATAYDASNPDQTLIFTLSTDPNSDSYQLDILQSIDKLKEIDIGALVGGKGGISGTVYVTYDNATGAYDIYNDPSKVPSDAEVAFTLYGRDGNGDLADVNGTDNGFGVANPWVSGGETLIVDYADTVASASFNFNVGNNDPMLVHYKAYDANGQLLGEGEIGPNEIISDLGAIAYIELSAVTPDGAKFQLTGTTAQEIVSSTEPLDLDFEVVVTDSDGDQTTGNLDIHLDAPGGAPVAIISHALASLDEFGLQDDNLDTDQQSLRFKAGDSELSDFGFNYQNGDFSGIRVEGIRENFPLSWRLEGEYLIASMPGNGPNKDVLKISLDWSAIAAGSEGNIIVNAELIGNLPHSIDVDSLKISGIEIVGTDNNNQTAVSTLDVKVEKYTAAVDDYQEINEDQLASGNIFDNDTGELNNGQDLELASFTVAGDSQVYSAGEEVSVEGGTLVINLNGSYTFTPEANWNGTVPVITYVTNNGDTATLTIEVNSVNDAPIIVTTTNAVVSEEGLTNGLPDSNGSSDTTDSTTANGTIQLQDVDADALTVSLTPPSGITSGGQTVTWQWDAATHTLTGSVGNLAVMSVVLTPPAGNGSGDWDYQVKLLGPIDHPDTSIEDVKDLTFGVSVNDGNGGTVSGSFVVSVEDDAPYMPDTAPVTATATDIPDTLVGAFNLTGDTDDRGQLNFDGFTITARGFTSSTDHTLTSANINSSSSGIGVASVGSPYHNIDNEIDFRVFADGTGVSEEIIIDLDPNTLAFGMKIEFANIFKGELESGVAEFWRDGQLISSQTFSSDKNNGDYAADFNVQDGGFDRVVIKATDNGKAPSHGDNSDFTIKSLEFTGTGDAPAIAYASGEVTAQWGADGQGSLALAGVTDTSLVTADGEAVEVTLSGNTLLGQTDSGDLVFKLEFTPGTGHWDFYQYQTMQGTEDGDLDFAVTVTDADGDSYSGNIAVVPVFNYQVTEAGPGGQTLNLGNAEDIVIGDLDGSVVVPGQDYNIAFMVDSSGSIGYRAMEAMKLQLTQVFETLKASADSDNAGTVNIFLTDFDSQANLSVSVDLGDPDALSKLQTVIDSMDGDYWTGGGTNYEDVIKTTANWFHSDTALANSNAENLAFFITDGAPSVYQYYEDTNPIVNRKTGETLDDLVNVNNFTLGEAFYANIGGEARLIIDADGNLYQWSKDRGDWSPNYIGHIRAQGDGTYEISSTLNGNYWALQNALSALPLLTGNDVIVQAIGIGNNISTGTLQQFDSDGNVQTNVSADELAEAILGNEITDIPGSDTLDGGAGNDIIFGDVIRFDGIQGQGYSALKAFIAGELGQSDATDAEIHGYISEHPNLFDKSGINDMGDIIRGGEGSDILFGQGGNDELYGDNGNDMLFGGNGNDLLVGGNGDDWLTGGQGVDTFSWKAGETGTDHITDFELNKDKLDLSELLLGEEHNSLEQYFQFSVADGNTTISIDADLDGEFDQHIVLDGVDLFAEYGSDESDIINGLLGSNGDGPLLVDTQSANPGASYVSQSSSSGLEQSKPDEVY</sequence>
<dbReference type="EMBL" id="JAWXXR010000001">
    <property type="protein sequence ID" value="MDX6016483.1"/>
    <property type="molecule type" value="Genomic_DNA"/>
</dbReference>
<evidence type="ECO:0000256" key="2">
    <source>
        <dbReference type="ARBA" id="ARBA00022737"/>
    </source>
</evidence>
<dbReference type="CDD" id="cd00198">
    <property type="entry name" value="vWFA"/>
    <property type="match status" value="1"/>
</dbReference>
<dbReference type="InterPro" id="IPR018511">
    <property type="entry name" value="Hemolysin-typ_Ca-bd_CS"/>
</dbReference>
<reference evidence="6 7" key="1">
    <citation type="submission" date="2023-11" db="EMBL/GenBank/DDBJ databases">
        <title>MicrobeMod: A computational toolkit for identifying prokaryotic methylation and restriction-modification with nanopore sequencing.</title>
        <authorList>
            <person name="Crits-Christoph A."/>
            <person name="Kang S.C."/>
            <person name="Lee H."/>
            <person name="Ostrov N."/>
        </authorList>
    </citation>
    <scope>NUCLEOTIDE SEQUENCE [LARGE SCALE GENOMIC DNA]</scope>
    <source>
        <strain evidence="6 7">ATCC BAA-2732</strain>
    </source>
</reference>
<dbReference type="PROSITE" id="PS00330">
    <property type="entry name" value="HEMOLYSIN_CALCIUM"/>
    <property type="match status" value="3"/>
</dbReference>
<dbReference type="InterPro" id="IPR001343">
    <property type="entry name" value="Hemolysn_Ca-bd"/>
</dbReference>
<evidence type="ECO:0000256" key="4">
    <source>
        <dbReference type="SAM" id="MobiDB-lite"/>
    </source>
</evidence>
<dbReference type="Pfam" id="PF00092">
    <property type="entry name" value="VWA"/>
    <property type="match status" value="1"/>
</dbReference>
<keyword evidence="1" id="KW-0732">Signal</keyword>
<evidence type="ECO:0000256" key="3">
    <source>
        <dbReference type="ARBA" id="ARBA00022837"/>
    </source>
</evidence>
<organism evidence="6 7">
    <name type="scientific">Shewanella indica</name>
    <dbReference type="NCBI Taxonomy" id="768528"/>
    <lineage>
        <taxon>Bacteria</taxon>
        <taxon>Pseudomonadati</taxon>
        <taxon>Pseudomonadota</taxon>
        <taxon>Gammaproteobacteria</taxon>
        <taxon>Alteromonadales</taxon>
        <taxon>Shewanellaceae</taxon>
        <taxon>Shewanella</taxon>
    </lineage>
</organism>
<dbReference type="PRINTS" id="PR00313">
    <property type="entry name" value="CABNDNGRPT"/>
</dbReference>
<feature type="region of interest" description="Disordered" evidence="4">
    <location>
        <begin position="5370"/>
        <end position="5390"/>
    </location>
</feature>